<dbReference type="InterPro" id="IPR002933">
    <property type="entry name" value="Peptidase_M20"/>
</dbReference>
<dbReference type="GO" id="GO:0006526">
    <property type="term" value="P:L-arginine biosynthetic process"/>
    <property type="evidence" value="ECO:0007669"/>
    <property type="project" value="TreeGrafter"/>
</dbReference>
<reference evidence="7" key="2">
    <citation type="journal article" date="2021" name="PeerJ">
        <title>Extensive microbial diversity within the chicken gut microbiome revealed by metagenomics and culture.</title>
        <authorList>
            <person name="Gilroy R."/>
            <person name="Ravi A."/>
            <person name="Getino M."/>
            <person name="Pursley I."/>
            <person name="Horton D.L."/>
            <person name="Alikhan N.F."/>
            <person name="Baker D."/>
            <person name="Gharbi K."/>
            <person name="Hall N."/>
            <person name="Watson M."/>
            <person name="Adriaenssens E.M."/>
            <person name="Foster-Nyarko E."/>
            <person name="Jarju S."/>
            <person name="Secka A."/>
            <person name="Antonio M."/>
            <person name="Oren A."/>
            <person name="Chaudhuri R.R."/>
            <person name="La Ragione R."/>
            <person name="Hildebrand F."/>
            <person name="Pallen M.J."/>
        </authorList>
    </citation>
    <scope>NUCLEOTIDE SEQUENCE</scope>
    <source>
        <strain evidence="7">ChiHecec2B26-709</strain>
    </source>
</reference>
<dbReference type="AlphaFoldDB" id="A0A9D1GN72"/>
<evidence type="ECO:0000313" key="8">
    <source>
        <dbReference type="Proteomes" id="UP000886881"/>
    </source>
</evidence>
<dbReference type="InterPro" id="IPR050072">
    <property type="entry name" value="Peptidase_M20A"/>
</dbReference>
<dbReference type="Proteomes" id="UP000886881">
    <property type="component" value="Unassembled WGS sequence"/>
</dbReference>
<sequence>MMIRTEEYTELLRQMIRIPSPSFGEDGVCSLLSSALDGFGLPHRRFGNNLMVPCRNFSPKKKTLALLAHMDTVPAAGGYTRDPYDPGVDDSIIYGLGANDDGGSVVSMIAAFRHFFEAPLPFNLLLVLGSEEERSGENGAAAVFAPEGPLVTGGLNLPDWAIVGEPTCMKAATSERGLLVLDGLARGKSGHAARGEGVNALYIALDDIAALRAHSFDRISTAMGEVMLNVTQIQAGSAHNVIPDECRFVVDIRPTEKYTNAEVLEELQKICRSELRPRNLGNRSSATRQDSPLLKAAADAGMPAFSSPTTSDWMRLGCDALKLGPGDSARSHRADEYILTSEICAGIDGYIAFINAFYGNFVE</sequence>
<dbReference type="SUPFAM" id="SSF53187">
    <property type="entry name" value="Zn-dependent exopeptidases"/>
    <property type="match status" value="1"/>
</dbReference>
<dbReference type="PANTHER" id="PTHR43808">
    <property type="entry name" value="ACETYLORNITHINE DEACETYLASE"/>
    <property type="match status" value="1"/>
</dbReference>
<keyword evidence="5" id="KW-0170">Cobalt</keyword>
<evidence type="ECO:0000259" key="6">
    <source>
        <dbReference type="Pfam" id="PF07687"/>
    </source>
</evidence>
<dbReference type="PANTHER" id="PTHR43808:SF31">
    <property type="entry name" value="N-ACETYL-L-CITRULLINE DEACETYLASE"/>
    <property type="match status" value="1"/>
</dbReference>
<dbReference type="Pfam" id="PF07687">
    <property type="entry name" value="M20_dimer"/>
    <property type="match status" value="1"/>
</dbReference>
<dbReference type="GO" id="GO:0046872">
    <property type="term" value="F:metal ion binding"/>
    <property type="evidence" value="ECO:0007669"/>
    <property type="project" value="UniProtKB-KW"/>
</dbReference>
<dbReference type="SUPFAM" id="SSF55031">
    <property type="entry name" value="Bacterial exopeptidase dimerisation domain"/>
    <property type="match status" value="1"/>
</dbReference>
<dbReference type="InterPro" id="IPR011650">
    <property type="entry name" value="Peptidase_M20_dimer"/>
</dbReference>
<comment type="caution">
    <text evidence="7">The sequence shown here is derived from an EMBL/GenBank/DDBJ whole genome shotgun (WGS) entry which is preliminary data.</text>
</comment>
<gene>
    <name evidence="7" type="ORF">IAC35_04335</name>
</gene>
<dbReference type="Gene3D" id="3.30.70.360">
    <property type="match status" value="1"/>
</dbReference>
<keyword evidence="4" id="KW-0862">Zinc</keyword>
<accession>A0A9D1GN72</accession>
<keyword evidence="3" id="KW-0378">Hydrolase</keyword>
<dbReference type="GO" id="GO:0008777">
    <property type="term" value="F:acetylornithine deacetylase activity"/>
    <property type="evidence" value="ECO:0007669"/>
    <property type="project" value="TreeGrafter"/>
</dbReference>
<protein>
    <submittedName>
        <fullName evidence="7">M20/M25/M40 family metallo-hydrolase</fullName>
    </submittedName>
</protein>
<evidence type="ECO:0000256" key="3">
    <source>
        <dbReference type="ARBA" id="ARBA00022801"/>
    </source>
</evidence>
<evidence type="ECO:0000313" key="7">
    <source>
        <dbReference type="EMBL" id="HIT47068.1"/>
    </source>
</evidence>
<name>A0A9D1GN72_9BACT</name>
<dbReference type="InterPro" id="IPR001261">
    <property type="entry name" value="ArgE/DapE_CS"/>
</dbReference>
<organism evidence="7 8">
    <name type="scientific">Candidatus Cryptobacteroides merdipullorum</name>
    <dbReference type="NCBI Taxonomy" id="2840771"/>
    <lineage>
        <taxon>Bacteria</taxon>
        <taxon>Pseudomonadati</taxon>
        <taxon>Bacteroidota</taxon>
        <taxon>Bacteroidia</taxon>
        <taxon>Bacteroidales</taxon>
        <taxon>Candidatus Cryptobacteroides</taxon>
    </lineage>
</organism>
<dbReference type="PROSITE" id="PS00758">
    <property type="entry name" value="ARGE_DAPE_CPG2_1"/>
    <property type="match status" value="1"/>
</dbReference>
<proteinExistence type="predicted"/>
<keyword evidence="2" id="KW-0479">Metal-binding</keyword>
<evidence type="ECO:0000256" key="1">
    <source>
        <dbReference type="ARBA" id="ARBA00001947"/>
    </source>
</evidence>
<comment type="cofactor">
    <cofactor evidence="1">
        <name>Zn(2+)</name>
        <dbReference type="ChEBI" id="CHEBI:29105"/>
    </cofactor>
</comment>
<dbReference type="EMBL" id="DVLC01000082">
    <property type="protein sequence ID" value="HIT47068.1"/>
    <property type="molecule type" value="Genomic_DNA"/>
</dbReference>
<dbReference type="Gene3D" id="3.40.630.10">
    <property type="entry name" value="Zn peptidases"/>
    <property type="match status" value="1"/>
</dbReference>
<feature type="domain" description="Peptidase M20 dimerisation" evidence="6">
    <location>
        <begin position="185"/>
        <end position="277"/>
    </location>
</feature>
<reference evidence="7" key="1">
    <citation type="submission" date="2020-10" db="EMBL/GenBank/DDBJ databases">
        <authorList>
            <person name="Gilroy R."/>
        </authorList>
    </citation>
    <scope>NUCLEOTIDE SEQUENCE</scope>
    <source>
        <strain evidence="7">ChiHecec2B26-709</strain>
    </source>
</reference>
<evidence type="ECO:0000256" key="5">
    <source>
        <dbReference type="ARBA" id="ARBA00023285"/>
    </source>
</evidence>
<evidence type="ECO:0000256" key="4">
    <source>
        <dbReference type="ARBA" id="ARBA00022833"/>
    </source>
</evidence>
<evidence type="ECO:0000256" key="2">
    <source>
        <dbReference type="ARBA" id="ARBA00022723"/>
    </source>
</evidence>
<dbReference type="InterPro" id="IPR036264">
    <property type="entry name" value="Bact_exopeptidase_dim_dom"/>
</dbReference>
<dbReference type="Pfam" id="PF01546">
    <property type="entry name" value="Peptidase_M20"/>
    <property type="match status" value="1"/>
</dbReference>